<feature type="domain" description="Katanin p80 subunit C-terminal" evidence="7">
    <location>
        <begin position="483"/>
        <end position="566"/>
    </location>
</feature>
<keyword evidence="5" id="KW-0206">Cytoskeleton</keyword>
<dbReference type="PROSITE" id="PS00678">
    <property type="entry name" value="WD_REPEATS_1"/>
    <property type="match status" value="2"/>
</dbReference>
<dbReference type="PROSITE" id="PS50082">
    <property type="entry name" value="WD_REPEATS_2"/>
    <property type="match status" value="4"/>
</dbReference>
<evidence type="ECO:0000256" key="2">
    <source>
        <dbReference type="ARBA" id="ARBA00022490"/>
    </source>
</evidence>
<gene>
    <name evidence="8" type="primary">KATNB1_1</name>
    <name evidence="8" type="ORF">TNIN_196691</name>
</gene>
<dbReference type="InterPro" id="IPR020472">
    <property type="entry name" value="WD40_PAC1"/>
</dbReference>
<dbReference type="SUPFAM" id="SSF50978">
    <property type="entry name" value="WD40 repeat-like"/>
    <property type="match status" value="1"/>
</dbReference>
<dbReference type="InterPro" id="IPR019775">
    <property type="entry name" value="WD40_repeat_CS"/>
</dbReference>
<dbReference type="PROSITE" id="PS50294">
    <property type="entry name" value="WD_REPEATS_REGION"/>
    <property type="match status" value="4"/>
</dbReference>
<comment type="subcellular location">
    <subcellularLocation>
        <location evidence="1">Cytoplasm</location>
        <location evidence="1">Cytoskeleton</location>
    </subcellularLocation>
</comment>
<organism evidence="8 9">
    <name type="scientific">Trichonephila inaurata madagascariensis</name>
    <dbReference type="NCBI Taxonomy" id="2747483"/>
    <lineage>
        <taxon>Eukaryota</taxon>
        <taxon>Metazoa</taxon>
        <taxon>Ecdysozoa</taxon>
        <taxon>Arthropoda</taxon>
        <taxon>Chelicerata</taxon>
        <taxon>Arachnida</taxon>
        <taxon>Araneae</taxon>
        <taxon>Araneomorphae</taxon>
        <taxon>Entelegynae</taxon>
        <taxon>Araneoidea</taxon>
        <taxon>Nephilidae</taxon>
        <taxon>Trichonephila</taxon>
        <taxon>Trichonephila inaurata</taxon>
    </lineage>
</organism>
<feature type="repeat" description="WD" evidence="6">
    <location>
        <begin position="12"/>
        <end position="53"/>
    </location>
</feature>
<dbReference type="GO" id="GO:0008352">
    <property type="term" value="C:katanin complex"/>
    <property type="evidence" value="ECO:0007669"/>
    <property type="project" value="TreeGrafter"/>
</dbReference>
<evidence type="ECO:0000256" key="1">
    <source>
        <dbReference type="ARBA" id="ARBA00004245"/>
    </source>
</evidence>
<feature type="repeat" description="WD" evidence="6">
    <location>
        <begin position="156"/>
        <end position="197"/>
    </location>
</feature>
<keyword evidence="4" id="KW-0677">Repeat</keyword>
<proteinExistence type="predicted"/>
<evidence type="ECO:0000256" key="3">
    <source>
        <dbReference type="ARBA" id="ARBA00022574"/>
    </source>
</evidence>
<dbReference type="SMART" id="SM00320">
    <property type="entry name" value="WD40"/>
    <property type="match status" value="5"/>
</dbReference>
<evidence type="ECO:0000256" key="4">
    <source>
        <dbReference type="ARBA" id="ARBA00022737"/>
    </source>
</evidence>
<dbReference type="EMBL" id="BMAV01014316">
    <property type="protein sequence ID" value="GFY62620.1"/>
    <property type="molecule type" value="Genomic_DNA"/>
</dbReference>
<protein>
    <submittedName>
        <fullName evidence="8">Katanin p80 WD40 repeat-containing subunit B1</fullName>
    </submittedName>
</protein>
<name>A0A8X6XYF0_9ARAC</name>
<dbReference type="GO" id="GO:0008017">
    <property type="term" value="F:microtubule binding"/>
    <property type="evidence" value="ECO:0007669"/>
    <property type="project" value="InterPro"/>
</dbReference>
<feature type="repeat" description="WD" evidence="6">
    <location>
        <begin position="114"/>
        <end position="155"/>
    </location>
</feature>
<dbReference type="Gene3D" id="2.130.10.10">
    <property type="entry name" value="YVTN repeat-like/Quinoprotein amine dehydrogenase"/>
    <property type="match status" value="2"/>
</dbReference>
<dbReference type="AlphaFoldDB" id="A0A8X6XYF0"/>
<dbReference type="InterPro" id="IPR001680">
    <property type="entry name" value="WD40_rpt"/>
</dbReference>
<dbReference type="PANTHER" id="PTHR19845">
    <property type="entry name" value="KATANIN P80 SUBUNIT"/>
    <property type="match status" value="1"/>
</dbReference>
<dbReference type="InterPro" id="IPR036322">
    <property type="entry name" value="WD40_repeat_dom_sf"/>
</dbReference>
<evidence type="ECO:0000256" key="5">
    <source>
        <dbReference type="ARBA" id="ARBA00023212"/>
    </source>
</evidence>
<dbReference type="PRINTS" id="PR00320">
    <property type="entry name" value="GPROTEINBRPT"/>
</dbReference>
<dbReference type="Pfam" id="PF00400">
    <property type="entry name" value="WD40"/>
    <property type="match status" value="4"/>
</dbReference>
<evidence type="ECO:0000313" key="9">
    <source>
        <dbReference type="Proteomes" id="UP000886998"/>
    </source>
</evidence>
<dbReference type="Proteomes" id="UP000886998">
    <property type="component" value="Unassembled WGS sequence"/>
</dbReference>
<accession>A0A8X6XYF0</accession>
<dbReference type="InterPro" id="IPR015943">
    <property type="entry name" value="WD40/YVTN_repeat-like_dom_sf"/>
</dbReference>
<dbReference type="Pfam" id="PF13925">
    <property type="entry name" value="Katanin_con80"/>
    <property type="match status" value="1"/>
</dbReference>
<reference evidence="8" key="1">
    <citation type="submission" date="2020-08" db="EMBL/GenBank/DDBJ databases">
        <title>Multicomponent nature underlies the extraordinary mechanical properties of spider dragline silk.</title>
        <authorList>
            <person name="Kono N."/>
            <person name="Nakamura H."/>
            <person name="Mori M."/>
            <person name="Yoshida Y."/>
            <person name="Ohtoshi R."/>
            <person name="Malay A.D."/>
            <person name="Moran D.A.P."/>
            <person name="Tomita M."/>
            <person name="Numata K."/>
            <person name="Arakawa K."/>
        </authorList>
    </citation>
    <scope>NUCLEOTIDE SEQUENCE</scope>
</reference>
<dbReference type="OrthoDB" id="6425820at2759"/>
<evidence type="ECO:0000313" key="8">
    <source>
        <dbReference type="EMBL" id="GFY62620.1"/>
    </source>
</evidence>
<keyword evidence="3 6" id="KW-0853">WD repeat</keyword>
<dbReference type="CDD" id="cd00200">
    <property type="entry name" value="WD40"/>
    <property type="match status" value="1"/>
</dbReference>
<comment type="caution">
    <text evidence="8">The sequence shown here is derived from an EMBL/GenBank/DDBJ whole genome shotgun (WGS) entry which is preliminary data.</text>
</comment>
<evidence type="ECO:0000256" key="6">
    <source>
        <dbReference type="PROSITE-ProRule" id="PRU00221"/>
    </source>
</evidence>
<dbReference type="PANTHER" id="PTHR19845:SF0">
    <property type="entry name" value="KATANIN P80 WD40 REPEAT-CONTAINING SUBUNIT B1"/>
    <property type="match status" value="1"/>
</dbReference>
<sequence>MIKIHCPLFQSLSGHTSTIECVKFGQCEDIVCAGSSSGALKIWDLEAAKIIRTLLGHKGNVKCVDFHPYGDFVASGSSDSNIKFGFTEKHFLKFNSISVTKLWDKRRKGSIFTYKGHNKAVNTLKFSPDGRWIASGSEDGVIKLWDLPAGKLRTEFKGHSSGVSDIEFHPNELLLGSCSSDQYVKFWDLENHRLVSNTDGDSGPVQKIYFSPNGNCLFSGAQDILKVYAWEPIRTLDTLVMGWGKVSDISSSESQLIIGAFNLTNVSVYIMDLRKVQPVESWIKQSSMMRTPGSSFDDGDIEEDPSRMIERVEYLGNYPSDIENSILSSDIDLSKTHILGVDLSTFLPPLDEPLGVPGEASCQNPFNCTYRLTNVQGRPTMLALPMAVTHPYNYENDRMYDSNPDMMDQNSLPALQGEPLKHSQSMVLPDVSQKCDLDAVHQSRTKSFGIELDDFLPRNMDPAKNSYGSLEISDAEAISSIYRGHESMTKVLTHRKKYLQSVMRIWKTEGPIAGLTSAIHMSDSAILVDILTLLITKPSSWTLDMCQLLLPVICDLLKSKYETYYNLKKRPPPQPRIEITTVGDLYAYLEAEKMRYVRAKSAATSASMGSECYM</sequence>
<keyword evidence="2" id="KW-0963">Cytoplasm</keyword>
<keyword evidence="9" id="KW-1185">Reference proteome</keyword>
<dbReference type="InterPro" id="IPR028021">
    <property type="entry name" value="Katanin_C-terminal"/>
</dbReference>
<dbReference type="GO" id="GO:0007019">
    <property type="term" value="P:microtubule depolymerization"/>
    <property type="evidence" value="ECO:0007669"/>
    <property type="project" value="TreeGrafter"/>
</dbReference>
<evidence type="ECO:0000259" key="7">
    <source>
        <dbReference type="Pfam" id="PF13925"/>
    </source>
</evidence>
<feature type="repeat" description="WD" evidence="6">
    <location>
        <begin position="54"/>
        <end position="84"/>
    </location>
</feature>